<dbReference type="Proteomes" id="UP000031516">
    <property type="component" value="Unassembled WGS sequence"/>
</dbReference>
<dbReference type="GO" id="GO:0005634">
    <property type="term" value="C:nucleus"/>
    <property type="evidence" value="ECO:0007669"/>
    <property type="project" value="InterPro"/>
</dbReference>
<evidence type="ECO:0000256" key="10">
    <source>
        <dbReference type="SAM" id="MobiDB-lite"/>
    </source>
</evidence>
<comment type="subcellular location">
    <subcellularLocation>
        <location evidence="1">Chromosome</location>
        <location evidence="1">Centromere</location>
    </subcellularLocation>
</comment>
<comment type="caution">
    <text evidence="13">The sequence shown here is derived from an EMBL/GenBank/DDBJ whole genome shotgun (WGS) entry which is preliminary data.</text>
</comment>
<feature type="coiled-coil region" evidence="9">
    <location>
        <begin position="32"/>
        <end position="59"/>
    </location>
</feature>
<dbReference type="Pfam" id="PF07558">
    <property type="entry name" value="Shugoshin_N"/>
    <property type="match status" value="1"/>
</dbReference>
<gene>
    <name evidence="13" type="ORF">KLDO_g210</name>
</gene>
<organism evidence="13 14">
    <name type="scientific">Kluyveromyces dobzhanskii CBS 2104</name>
    <dbReference type="NCBI Taxonomy" id="1427455"/>
    <lineage>
        <taxon>Eukaryota</taxon>
        <taxon>Fungi</taxon>
        <taxon>Dikarya</taxon>
        <taxon>Ascomycota</taxon>
        <taxon>Saccharomycotina</taxon>
        <taxon>Saccharomycetes</taxon>
        <taxon>Saccharomycetales</taxon>
        <taxon>Saccharomycetaceae</taxon>
        <taxon>Kluyveromyces</taxon>
    </lineage>
</organism>
<keyword evidence="8" id="KW-0137">Centromere</keyword>
<dbReference type="AlphaFoldDB" id="A0A0A8L0Z8"/>
<dbReference type="GO" id="GO:0045132">
    <property type="term" value="P:meiotic chromosome segregation"/>
    <property type="evidence" value="ECO:0007669"/>
    <property type="project" value="InterPro"/>
</dbReference>
<evidence type="ECO:0000313" key="13">
    <source>
        <dbReference type="EMBL" id="CDO91879.1"/>
    </source>
</evidence>
<comment type="similarity">
    <text evidence="2">Belongs to the shugoshin family.</text>
</comment>
<feature type="region of interest" description="Disordered" evidence="10">
    <location>
        <begin position="218"/>
        <end position="238"/>
    </location>
</feature>
<evidence type="ECO:0000256" key="1">
    <source>
        <dbReference type="ARBA" id="ARBA00004584"/>
    </source>
</evidence>
<keyword evidence="6 9" id="KW-0175">Coiled coil</keyword>
<sequence length="578" mass="65939">MNTSMHYDDFQAMLEQQKSVYLSQNSQLAKYNSSLMMKITDMENKVSELVQENVSLRSRLSMSELRYREKINGVFQTLEEGFMERFMQINQLFDSVREGEGLQPGRNDGDFRSILKHSNGISPKGVKTVGFKNTPNVVKAYEMDDPILEDHNEHSGNSIELNEHEVQPLRKRRRKSSRRESLFIPADFEFNDEDPEVELNTAVIDEDEPLKTTVNHFEEEQQESTDNDVIEASTSPTSNIKSAVATEENVVNTETAPIEDDSYNFTTSVIEYSIPEESSIHDHSHILMETSKPKIDVYDDREELHIHTDDTMNIIQCAIPSQSKIKHSMKYPRTRLKGGRDDVMPHTDYEKDDEKRERRTRGKAVNYKLPSLRAKMRRPTEKFVDATTVTDIHDLQVKRKGDQQQVLLLGEYEKRNSDDYGTSCSGTLPTDLTSDTGNTKKSLPPLPLHEIRLTENKNQKMVLKELPPNVIKNKSKIATTKQASQVKDLKAITNVQPTILSSNKIPADENLALDTLPPSLDDTKGKAEPISKIIKTDLSAFEIIDGISLKQVARTHRVKAKEELSKKRKRVTYEEAKT</sequence>
<evidence type="ECO:0000256" key="5">
    <source>
        <dbReference type="ARBA" id="ARBA00022829"/>
    </source>
</evidence>
<dbReference type="EMBL" id="CCBQ010000004">
    <property type="protein sequence ID" value="CDO91879.1"/>
    <property type="molecule type" value="Genomic_DNA"/>
</dbReference>
<accession>A0A0A8L0Z8</accession>
<evidence type="ECO:0000313" key="14">
    <source>
        <dbReference type="Proteomes" id="UP000031516"/>
    </source>
</evidence>
<dbReference type="Pfam" id="PF07557">
    <property type="entry name" value="Shugoshin_C"/>
    <property type="match status" value="1"/>
</dbReference>
<feature type="domain" description="Shugoshin C-terminal" evidence="11">
    <location>
        <begin position="356"/>
        <end position="378"/>
    </location>
</feature>
<evidence type="ECO:0000256" key="6">
    <source>
        <dbReference type="ARBA" id="ARBA00023054"/>
    </source>
</evidence>
<proteinExistence type="inferred from homology"/>
<dbReference type="GO" id="GO:0000779">
    <property type="term" value="C:condensed chromosome, centromeric region"/>
    <property type="evidence" value="ECO:0007669"/>
    <property type="project" value="UniProtKB-ARBA"/>
</dbReference>
<feature type="region of interest" description="Disordered" evidence="10">
    <location>
        <begin position="150"/>
        <end position="176"/>
    </location>
</feature>
<evidence type="ECO:0000256" key="2">
    <source>
        <dbReference type="ARBA" id="ARBA00010845"/>
    </source>
</evidence>
<evidence type="ECO:0000256" key="7">
    <source>
        <dbReference type="ARBA" id="ARBA00023306"/>
    </source>
</evidence>
<dbReference type="InterPro" id="IPR011516">
    <property type="entry name" value="Shugoshin_N"/>
</dbReference>
<evidence type="ECO:0000259" key="11">
    <source>
        <dbReference type="Pfam" id="PF07557"/>
    </source>
</evidence>
<keyword evidence="14" id="KW-1185">Reference proteome</keyword>
<feature type="compositionally biased region" description="Basic and acidic residues" evidence="10">
    <location>
        <begin position="338"/>
        <end position="357"/>
    </location>
</feature>
<name>A0A0A8L0Z8_9SACH</name>
<reference evidence="13 14" key="1">
    <citation type="submission" date="2014-03" db="EMBL/GenBank/DDBJ databases">
        <title>The genome of Kluyveromyces dobzhanskii.</title>
        <authorList>
            <person name="Nystedt B."/>
            <person name="Astrom S."/>
        </authorList>
    </citation>
    <scope>NUCLEOTIDE SEQUENCE [LARGE SCALE GENOMIC DNA]</scope>
    <source>
        <strain evidence="13 14">CBS 2104</strain>
    </source>
</reference>
<feature type="compositionally biased region" description="Polar residues" evidence="10">
    <location>
        <begin position="419"/>
        <end position="441"/>
    </location>
</feature>
<evidence type="ECO:0000256" key="4">
    <source>
        <dbReference type="ARBA" id="ARBA00022618"/>
    </source>
</evidence>
<feature type="region of interest" description="Disordered" evidence="10">
    <location>
        <begin position="326"/>
        <end position="361"/>
    </location>
</feature>
<evidence type="ECO:0000259" key="12">
    <source>
        <dbReference type="Pfam" id="PF07558"/>
    </source>
</evidence>
<keyword evidence="4" id="KW-0132">Cell division</keyword>
<evidence type="ECO:0000256" key="8">
    <source>
        <dbReference type="ARBA" id="ARBA00023328"/>
    </source>
</evidence>
<evidence type="ECO:0000256" key="9">
    <source>
        <dbReference type="SAM" id="Coils"/>
    </source>
</evidence>
<feature type="domain" description="Shugoshin N-terminal coiled-coil" evidence="12">
    <location>
        <begin position="18"/>
        <end position="60"/>
    </location>
</feature>
<feature type="compositionally biased region" description="Basic residues" evidence="10">
    <location>
        <begin position="326"/>
        <end position="337"/>
    </location>
</feature>
<keyword evidence="7" id="KW-0131">Cell cycle</keyword>
<keyword evidence="5" id="KW-0159">Chromosome partition</keyword>
<dbReference type="GO" id="GO:0051301">
    <property type="term" value="P:cell division"/>
    <property type="evidence" value="ECO:0007669"/>
    <property type="project" value="UniProtKB-KW"/>
</dbReference>
<protein>
    <submittedName>
        <fullName evidence="13">WGS project CCBQ000000000 data, contig 00107</fullName>
    </submittedName>
</protein>
<evidence type="ECO:0000256" key="3">
    <source>
        <dbReference type="ARBA" id="ARBA00022454"/>
    </source>
</evidence>
<dbReference type="InterPro" id="IPR011515">
    <property type="entry name" value="Shugoshin_C"/>
</dbReference>
<dbReference type="OrthoDB" id="5394106at2759"/>
<feature type="compositionally biased region" description="Acidic residues" evidence="10">
    <location>
        <begin position="220"/>
        <end position="229"/>
    </location>
</feature>
<feature type="region of interest" description="Disordered" evidence="10">
    <location>
        <begin position="418"/>
        <end position="445"/>
    </location>
</feature>
<keyword evidence="3" id="KW-0158">Chromosome</keyword>